<evidence type="ECO:0000259" key="10">
    <source>
        <dbReference type="PROSITE" id="PS51330"/>
    </source>
</evidence>
<dbReference type="FunFam" id="3.40.430.10:FF:000001">
    <property type="entry name" value="Dihydrofolate reductase"/>
    <property type="match status" value="1"/>
</dbReference>
<dbReference type="GO" id="GO:0006730">
    <property type="term" value="P:one-carbon metabolic process"/>
    <property type="evidence" value="ECO:0007669"/>
    <property type="project" value="UniProtKB-KW"/>
</dbReference>
<evidence type="ECO:0000256" key="4">
    <source>
        <dbReference type="ARBA" id="ARBA00022563"/>
    </source>
</evidence>
<evidence type="ECO:0000256" key="3">
    <source>
        <dbReference type="ARBA" id="ARBA00012856"/>
    </source>
</evidence>
<keyword evidence="6 8" id="KW-0560">Oxidoreductase</keyword>
<dbReference type="GO" id="GO:0070401">
    <property type="term" value="F:NADP+ binding"/>
    <property type="evidence" value="ECO:0007669"/>
    <property type="project" value="UniProtKB-ARBA"/>
</dbReference>
<comment type="similarity">
    <text evidence="2 8 9">Belongs to the dihydrofolate reductase family.</text>
</comment>
<dbReference type="InterPro" id="IPR012259">
    <property type="entry name" value="DHFR"/>
</dbReference>
<comment type="caution">
    <text evidence="11">The sequence shown here is derived from an EMBL/GenBank/DDBJ whole genome shotgun (WGS) entry which is preliminary data.</text>
</comment>
<dbReference type="PRINTS" id="PR00070">
    <property type="entry name" value="DHFR"/>
</dbReference>
<gene>
    <name evidence="11" type="primary">folA</name>
    <name evidence="11" type="ORF">GCM10007989_08180</name>
</gene>
<dbReference type="GO" id="GO:0046655">
    <property type="term" value="P:folic acid metabolic process"/>
    <property type="evidence" value="ECO:0007669"/>
    <property type="project" value="TreeGrafter"/>
</dbReference>
<keyword evidence="5 8" id="KW-0521">NADP</keyword>
<dbReference type="GO" id="GO:0046452">
    <property type="term" value="P:dihydrofolate metabolic process"/>
    <property type="evidence" value="ECO:0007669"/>
    <property type="project" value="TreeGrafter"/>
</dbReference>
<evidence type="ECO:0000256" key="8">
    <source>
        <dbReference type="PIRNR" id="PIRNR000194"/>
    </source>
</evidence>
<evidence type="ECO:0000256" key="9">
    <source>
        <dbReference type="RuleBase" id="RU004474"/>
    </source>
</evidence>
<evidence type="ECO:0000256" key="6">
    <source>
        <dbReference type="ARBA" id="ARBA00023002"/>
    </source>
</evidence>
<evidence type="ECO:0000256" key="2">
    <source>
        <dbReference type="ARBA" id="ARBA00009539"/>
    </source>
</evidence>
<keyword evidence="12" id="KW-1185">Reference proteome</keyword>
<reference evidence="11" key="2">
    <citation type="submission" date="2020-09" db="EMBL/GenBank/DDBJ databases">
        <authorList>
            <person name="Sun Q."/>
            <person name="Kim S."/>
        </authorList>
    </citation>
    <scope>NUCLEOTIDE SEQUENCE</scope>
    <source>
        <strain evidence="11">KCTC 32437</strain>
    </source>
</reference>
<dbReference type="Pfam" id="PF00186">
    <property type="entry name" value="DHFR_1"/>
    <property type="match status" value="1"/>
</dbReference>
<protein>
    <recommendedName>
        <fullName evidence="3 8">Dihydrofolate reductase</fullName>
        <ecNumber evidence="3 8">1.5.1.3</ecNumber>
    </recommendedName>
</protein>
<comment type="function">
    <text evidence="7 8">Key enzyme in folate metabolism. Catalyzes an essential reaction for de novo glycine and purine synthesis, and for DNA precursor synthesis.</text>
</comment>
<name>A0A918RYA0_9HYPH</name>
<evidence type="ECO:0000313" key="11">
    <source>
        <dbReference type="EMBL" id="GHA15747.1"/>
    </source>
</evidence>
<dbReference type="EMBL" id="BMZE01000001">
    <property type="protein sequence ID" value="GHA15747.1"/>
    <property type="molecule type" value="Genomic_DNA"/>
</dbReference>
<dbReference type="InterPro" id="IPR017925">
    <property type="entry name" value="DHFR_CS"/>
</dbReference>
<evidence type="ECO:0000313" key="12">
    <source>
        <dbReference type="Proteomes" id="UP000646579"/>
    </source>
</evidence>
<evidence type="ECO:0000256" key="1">
    <source>
        <dbReference type="ARBA" id="ARBA00004903"/>
    </source>
</evidence>
<dbReference type="AlphaFoldDB" id="A0A918RYA0"/>
<accession>A0A918RYA0</accession>
<evidence type="ECO:0000256" key="5">
    <source>
        <dbReference type="ARBA" id="ARBA00022857"/>
    </source>
</evidence>
<reference evidence="11" key="1">
    <citation type="journal article" date="2014" name="Int. J. Syst. Evol. Microbiol.">
        <title>Complete genome sequence of Corynebacterium casei LMG S-19264T (=DSM 44701T), isolated from a smear-ripened cheese.</title>
        <authorList>
            <consortium name="US DOE Joint Genome Institute (JGI-PGF)"/>
            <person name="Walter F."/>
            <person name="Albersmeier A."/>
            <person name="Kalinowski J."/>
            <person name="Ruckert C."/>
        </authorList>
    </citation>
    <scope>NUCLEOTIDE SEQUENCE</scope>
    <source>
        <strain evidence="11">KCTC 32437</strain>
    </source>
</reference>
<organism evidence="11 12">
    <name type="scientific">Devosia pacifica</name>
    <dbReference type="NCBI Taxonomy" id="1335967"/>
    <lineage>
        <taxon>Bacteria</taxon>
        <taxon>Pseudomonadati</taxon>
        <taxon>Pseudomonadota</taxon>
        <taxon>Alphaproteobacteria</taxon>
        <taxon>Hyphomicrobiales</taxon>
        <taxon>Devosiaceae</taxon>
        <taxon>Devosia</taxon>
    </lineage>
</organism>
<dbReference type="InterPro" id="IPR024072">
    <property type="entry name" value="DHFR-like_dom_sf"/>
</dbReference>
<dbReference type="PROSITE" id="PS00075">
    <property type="entry name" value="DHFR_1"/>
    <property type="match status" value="1"/>
</dbReference>
<evidence type="ECO:0000256" key="7">
    <source>
        <dbReference type="ARBA" id="ARBA00025067"/>
    </source>
</evidence>
<dbReference type="SUPFAM" id="SSF53597">
    <property type="entry name" value="Dihydrofolate reductase-like"/>
    <property type="match status" value="1"/>
</dbReference>
<dbReference type="PANTHER" id="PTHR48069:SF3">
    <property type="entry name" value="DIHYDROFOLATE REDUCTASE"/>
    <property type="match status" value="1"/>
</dbReference>
<dbReference type="Gene3D" id="3.40.430.10">
    <property type="entry name" value="Dihydrofolate Reductase, subunit A"/>
    <property type="match status" value="1"/>
</dbReference>
<dbReference type="CDD" id="cd00209">
    <property type="entry name" value="DHFR"/>
    <property type="match status" value="1"/>
</dbReference>
<feature type="domain" description="DHFR" evidence="10">
    <location>
        <begin position="12"/>
        <end position="176"/>
    </location>
</feature>
<dbReference type="GO" id="GO:0046654">
    <property type="term" value="P:tetrahydrofolate biosynthetic process"/>
    <property type="evidence" value="ECO:0007669"/>
    <property type="project" value="InterPro"/>
</dbReference>
<dbReference type="PIRSF" id="PIRSF000194">
    <property type="entry name" value="DHFR"/>
    <property type="match status" value="1"/>
</dbReference>
<dbReference type="InterPro" id="IPR001796">
    <property type="entry name" value="DHFR_dom"/>
</dbReference>
<dbReference type="PANTHER" id="PTHR48069">
    <property type="entry name" value="DIHYDROFOLATE REDUCTASE"/>
    <property type="match status" value="1"/>
</dbReference>
<dbReference type="RefSeq" id="WP_189423647.1">
    <property type="nucleotide sequence ID" value="NZ_BMZE01000001.1"/>
</dbReference>
<dbReference type="GO" id="GO:0005829">
    <property type="term" value="C:cytosol"/>
    <property type="evidence" value="ECO:0007669"/>
    <property type="project" value="TreeGrafter"/>
</dbReference>
<proteinExistence type="inferred from homology"/>
<dbReference type="Proteomes" id="UP000646579">
    <property type="component" value="Unassembled WGS sequence"/>
</dbReference>
<sequence length="182" mass="20190">MSAEASSEDDVRISMIAGVAENGVIGCDQAIPWRIPSDMQFFRKMTLGKPIVMGRKQFETVGKPLPKRTNLVVTRQAGYQPDGVLVISNLNDAIHHAKAIAAADGVDEIMIIGGGEIYRQALDLADRLYISHIDLSPEGEVYFPEISSRDWEVVSLPEVEPDPRDDATFRVKIYERVHAAFH</sequence>
<dbReference type="PROSITE" id="PS51330">
    <property type="entry name" value="DHFR_2"/>
    <property type="match status" value="1"/>
</dbReference>
<dbReference type="GO" id="GO:0004146">
    <property type="term" value="F:dihydrofolate reductase activity"/>
    <property type="evidence" value="ECO:0007669"/>
    <property type="project" value="UniProtKB-EC"/>
</dbReference>
<comment type="pathway">
    <text evidence="1 8">Cofactor biosynthesis; tetrahydrofolate biosynthesis; 5,6,7,8-tetrahydrofolate from 7,8-dihydrofolate: step 1/1.</text>
</comment>
<comment type="catalytic activity">
    <reaction evidence="8">
        <text>(6S)-5,6,7,8-tetrahydrofolate + NADP(+) = 7,8-dihydrofolate + NADPH + H(+)</text>
        <dbReference type="Rhea" id="RHEA:15009"/>
        <dbReference type="ChEBI" id="CHEBI:15378"/>
        <dbReference type="ChEBI" id="CHEBI:57451"/>
        <dbReference type="ChEBI" id="CHEBI:57453"/>
        <dbReference type="ChEBI" id="CHEBI:57783"/>
        <dbReference type="ChEBI" id="CHEBI:58349"/>
        <dbReference type="EC" id="1.5.1.3"/>
    </reaction>
</comment>
<keyword evidence="4 8" id="KW-0554">One-carbon metabolism</keyword>
<dbReference type="EC" id="1.5.1.3" evidence="3 8"/>